<accession>Q1QIZ4</accession>
<feature type="domain" description="Soluble ligand binding" evidence="16">
    <location>
        <begin position="204"/>
        <end position="249"/>
    </location>
</feature>
<dbReference type="Proteomes" id="UP000001953">
    <property type="component" value="Chromosome"/>
</dbReference>
<dbReference type="PANTHER" id="PTHR33619">
    <property type="entry name" value="POLYSACCHARIDE EXPORT PROTEIN GFCE-RELATED"/>
    <property type="match status" value="1"/>
</dbReference>
<dbReference type="RefSeq" id="WP_011511463.1">
    <property type="nucleotide sequence ID" value="NC_007964.1"/>
</dbReference>
<keyword evidence="11" id="KW-0472">Membrane</keyword>
<evidence type="ECO:0000256" key="5">
    <source>
        <dbReference type="ARBA" id="ARBA00022597"/>
    </source>
</evidence>
<gene>
    <name evidence="18" type="ordered locus">Nham_3057</name>
</gene>
<dbReference type="Pfam" id="PF22461">
    <property type="entry name" value="SLBB_2"/>
    <property type="match status" value="1"/>
</dbReference>
<evidence type="ECO:0000256" key="13">
    <source>
        <dbReference type="ARBA" id="ARBA00023237"/>
    </source>
</evidence>
<keyword evidence="9" id="KW-0406">Ion transport</keyword>
<evidence type="ECO:0000256" key="14">
    <source>
        <dbReference type="ARBA" id="ARBA00023288"/>
    </source>
</evidence>
<evidence type="ECO:0000313" key="18">
    <source>
        <dbReference type="EMBL" id="ABE63803.1"/>
    </source>
</evidence>
<evidence type="ECO:0000256" key="7">
    <source>
        <dbReference type="ARBA" id="ARBA00022729"/>
    </source>
</evidence>
<keyword evidence="13" id="KW-0998">Cell outer membrane</keyword>
<sequence length="440" mass="46820">MKLWPESVWNAKLLPVTASAGDLALSGTKPRWAKVRNISLALAALSCGGCTVVPTTGPQSTDIRMGQAGEQPESLPYALVKLNPDVVRILAQFTPKLSSAFANRSPPTAFRFGIGDTISVTIFEAAAGGLFIPVEAGVRPGNFVTIPNQAVDNNGNISVPYAGAVRAKGKTPVEVQQAIVSALSNRAIEPQAVVSLVDQRTSLISVLGDVHSAGRFPASASGERVLDVIARAGGPSTQGYDTWVTLERAGHRASVPFGALVYEPSNNIYVLPNDTIYLYNQPQTFVAFGAAGTQGQYKFDAWRISLAEAVGKHGGLNDSLADPGSVFLYRGETREVAERLGVDCSRFQGPIIPIIYNVNLRDPSGYFLAQAFDIRNKDVIYTSNSPLVETTKFLSFLRTIMATANDPIVYATNAYALKAAINGVAPTTIVNPPTPIAVTR</sequence>
<dbReference type="Pfam" id="PF02563">
    <property type="entry name" value="Poly_export"/>
    <property type="match status" value="1"/>
</dbReference>
<evidence type="ECO:0000259" key="15">
    <source>
        <dbReference type="Pfam" id="PF02563"/>
    </source>
</evidence>
<feature type="domain" description="Polysaccharide export protein N-terminal" evidence="15">
    <location>
        <begin position="106"/>
        <end position="196"/>
    </location>
</feature>
<evidence type="ECO:0000256" key="2">
    <source>
        <dbReference type="ARBA" id="ARBA00009450"/>
    </source>
</evidence>
<evidence type="ECO:0000256" key="1">
    <source>
        <dbReference type="ARBA" id="ARBA00004571"/>
    </source>
</evidence>
<evidence type="ECO:0000259" key="16">
    <source>
        <dbReference type="Pfam" id="PF10531"/>
    </source>
</evidence>
<evidence type="ECO:0000256" key="10">
    <source>
        <dbReference type="ARBA" id="ARBA00023114"/>
    </source>
</evidence>
<name>Q1QIZ4_NITHX</name>
<dbReference type="GO" id="GO:0015288">
    <property type="term" value="F:porin activity"/>
    <property type="evidence" value="ECO:0007669"/>
    <property type="project" value="UniProtKB-KW"/>
</dbReference>
<dbReference type="PANTHER" id="PTHR33619:SF3">
    <property type="entry name" value="POLYSACCHARIDE EXPORT PROTEIN GFCE-RELATED"/>
    <property type="match status" value="1"/>
</dbReference>
<keyword evidence="3" id="KW-0813">Transport</keyword>
<dbReference type="GO" id="GO:0046930">
    <property type="term" value="C:pore complex"/>
    <property type="evidence" value="ECO:0007669"/>
    <property type="project" value="UniProtKB-KW"/>
</dbReference>
<evidence type="ECO:0000256" key="4">
    <source>
        <dbReference type="ARBA" id="ARBA00022452"/>
    </source>
</evidence>
<keyword evidence="10" id="KW-0626">Porin</keyword>
<comment type="subcellular location">
    <subcellularLocation>
        <location evidence="1">Cell outer membrane</location>
        <topology evidence="1">Multi-pass membrane protein</topology>
    </subcellularLocation>
</comment>
<dbReference type="EMBL" id="CP000319">
    <property type="protein sequence ID" value="ABE63803.1"/>
    <property type="molecule type" value="Genomic_DNA"/>
</dbReference>
<evidence type="ECO:0000313" key="19">
    <source>
        <dbReference type="Proteomes" id="UP000001953"/>
    </source>
</evidence>
<dbReference type="InterPro" id="IPR003715">
    <property type="entry name" value="Poly_export_N"/>
</dbReference>
<dbReference type="GO" id="GO:0009279">
    <property type="term" value="C:cell outer membrane"/>
    <property type="evidence" value="ECO:0007669"/>
    <property type="project" value="UniProtKB-SubCell"/>
</dbReference>
<dbReference type="AlphaFoldDB" id="Q1QIZ4"/>
<protein>
    <submittedName>
        <fullName evidence="18">Polysaccharide export protein</fullName>
    </submittedName>
</protein>
<keyword evidence="6" id="KW-0812">Transmembrane</keyword>
<organism evidence="18 19">
    <name type="scientific">Nitrobacter hamburgensis (strain DSM 10229 / NCIMB 13809 / X14)</name>
    <dbReference type="NCBI Taxonomy" id="323097"/>
    <lineage>
        <taxon>Bacteria</taxon>
        <taxon>Pseudomonadati</taxon>
        <taxon>Pseudomonadota</taxon>
        <taxon>Alphaproteobacteria</taxon>
        <taxon>Hyphomicrobiales</taxon>
        <taxon>Nitrobacteraceae</taxon>
        <taxon>Nitrobacter</taxon>
    </lineage>
</organism>
<keyword evidence="19" id="KW-1185">Reference proteome</keyword>
<comment type="similarity">
    <text evidence="2">Belongs to the BexD/CtrA/VexA family.</text>
</comment>
<keyword evidence="8" id="KW-0625">Polysaccharide transport</keyword>
<evidence type="ECO:0000256" key="3">
    <source>
        <dbReference type="ARBA" id="ARBA00022448"/>
    </source>
</evidence>
<dbReference type="GO" id="GO:0006811">
    <property type="term" value="P:monoatomic ion transport"/>
    <property type="evidence" value="ECO:0007669"/>
    <property type="project" value="UniProtKB-KW"/>
</dbReference>
<keyword evidence="5" id="KW-0762">Sugar transport</keyword>
<dbReference type="STRING" id="323097.Nham_3057"/>
<evidence type="ECO:0000256" key="8">
    <source>
        <dbReference type="ARBA" id="ARBA00023047"/>
    </source>
</evidence>
<keyword evidence="7" id="KW-0732">Signal</keyword>
<dbReference type="InterPro" id="IPR019554">
    <property type="entry name" value="Soluble_ligand-bd"/>
</dbReference>
<keyword evidence="14" id="KW-0449">Lipoprotein</keyword>
<dbReference type="HOGENOM" id="CLU_038343_4_0_5"/>
<reference evidence="18 19" key="1">
    <citation type="submission" date="2006-03" db="EMBL/GenBank/DDBJ databases">
        <title>Complete sequence of chromosome of Nitrobacter hamburgensis X14.</title>
        <authorList>
            <consortium name="US DOE Joint Genome Institute"/>
            <person name="Copeland A."/>
            <person name="Lucas S."/>
            <person name="Lapidus A."/>
            <person name="Barry K."/>
            <person name="Detter J.C."/>
            <person name="Glavina del Rio T."/>
            <person name="Hammon N."/>
            <person name="Israni S."/>
            <person name="Dalin E."/>
            <person name="Tice H."/>
            <person name="Pitluck S."/>
            <person name="Chain P."/>
            <person name="Malfatti S."/>
            <person name="Shin M."/>
            <person name="Vergez L."/>
            <person name="Schmutz J."/>
            <person name="Larimer F."/>
            <person name="Land M."/>
            <person name="Hauser L."/>
            <person name="Kyrpides N."/>
            <person name="Ivanova N."/>
            <person name="Ward B."/>
            <person name="Arp D."/>
            <person name="Klotz M."/>
            <person name="Stein L."/>
            <person name="O'Mullan G."/>
            <person name="Starkenburg S."/>
            <person name="Sayavedra L."/>
            <person name="Poret-Peterson A.T."/>
            <person name="Gentry M.E."/>
            <person name="Bruce D."/>
            <person name="Richardson P."/>
        </authorList>
    </citation>
    <scope>NUCLEOTIDE SEQUENCE [LARGE SCALE GENOMIC DNA]</scope>
    <source>
        <strain evidence="19">DSM 10229 / NCIMB 13809 / X14</strain>
    </source>
</reference>
<dbReference type="InterPro" id="IPR049712">
    <property type="entry name" value="Poly_export"/>
</dbReference>
<feature type="domain" description="SLBB" evidence="17">
    <location>
        <begin position="286"/>
        <end position="381"/>
    </location>
</feature>
<dbReference type="eggNOG" id="COG1596">
    <property type="taxonomic scope" value="Bacteria"/>
</dbReference>
<dbReference type="KEGG" id="nha:Nham_3057"/>
<keyword evidence="12" id="KW-0564">Palmitate</keyword>
<evidence type="ECO:0000256" key="9">
    <source>
        <dbReference type="ARBA" id="ARBA00023065"/>
    </source>
</evidence>
<dbReference type="Gene3D" id="3.30.1950.10">
    <property type="entry name" value="wza like domain"/>
    <property type="match status" value="1"/>
</dbReference>
<keyword evidence="4" id="KW-1134">Transmembrane beta strand</keyword>
<evidence type="ECO:0000256" key="11">
    <source>
        <dbReference type="ARBA" id="ARBA00023136"/>
    </source>
</evidence>
<dbReference type="Gene3D" id="3.10.560.10">
    <property type="entry name" value="Outer membrane lipoprotein wza domain like"/>
    <property type="match status" value="2"/>
</dbReference>
<evidence type="ECO:0000259" key="17">
    <source>
        <dbReference type="Pfam" id="PF22461"/>
    </source>
</evidence>
<evidence type="ECO:0000256" key="12">
    <source>
        <dbReference type="ARBA" id="ARBA00023139"/>
    </source>
</evidence>
<dbReference type="InterPro" id="IPR054765">
    <property type="entry name" value="SLBB_dom"/>
</dbReference>
<evidence type="ECO:0000256" key="6">
    <source>
        <dbReference type="ARBA" id="ARBA00022692"/>
    </source>
</evidence>
<dbReference type="GO" id="GO:0015159">
    <property type="term" value="F:polysaccharide transmembrane transporter activity"/>
    <property type="evidence" value="ECO:0007669"/>
    <property type="project" value="InterPro"/>
</dbReference>
<dbReference type="Pfam" id="PF10531">
    <property type="entry name" value="SLBB"/>
    <property type="match status" value="1"/>
</dbReference>
<proteinExistence type="inferred from homology"/>